<evidence type="ECO:0000313" key="3">
    <source>
        <dbReference type="Proteomes" id="UP000228767"/>
    </source>
</evidence>
<dbReference type="GO" id="GO:0003678">
    <property type="term" value="F:DNA helicase activity"/>
    <property type="evidence" value="ECO:0007669"/>
    <property type="project" value="InterPro"/>
</dbReference>
<dbReference type="SMART" id="SM00382">
    <property type="entry name" value="AAA"/>
    <property type="match status" value="1"/>
</dbReference>
<sequence>MTQAQALDILKTGANVFLTGEPGAGKSYTVNAYVRYLRERGIEPAITASTGIAATHIGGMTIHSWSGIGIRDQLDDYTLDKITSSEYVARRIGKTKLLIIDEVSMLGPNVLEMVDAVCRGVRRNHDPFGGLQVVLVGDFFQLPPVQKERVQMPDLKNQDEAEVQLLFGDEEKSKTARFAYESSVWERVSLVPCYLTEQHRQDDDRFLELLAAVRGDRFDEEHLEVLATRRITREQMPAGAPKLYSHNVDVDRVNATELEKLSGQRYDFAMTADGPEKLVVALKKGCLSPEELGLKVGAKVMFTKNKPMEGFVNGTLGTVVKIEGAGGGSFGLGLATPVVETRTGKRIRVEPMDWTVEEDGKVRARVSQLPLRLAWAMTVHKSQGVSLDEAIMDLSQVFEYGQGYVALSRVRRLEGLHLLGWNERAFKVHPLVLARDHDFREASTTAERQFAELEAETLATMHSNFVYACGGKVGAKKEKKEKKVASPQVTKQFILEKKSLQEIAAERKLTLGTIVSHLETLREEDKNIDIDYLKKEAFTPARFKKIADAFLATAKSNPERHLGPVKSKLGVAYNYDEIRLVRLFLWGSVAK</sequence>
<dbReference type="InterPro" id="IPR051055">
    <property type="entry name" value="PIF1_helicase"/>
</dbReference>
<dbReference type="GO" id="GO:0006281">
    <property type="term" value="P:DNA repair"/>
    <property type="evidence" value="ECO:0007669"/>
    <property type="project" value="InterPro"/>
</dbReference>
<name>A0A2H0RER1_9BACT</name>
<dbReference type="Pfam" id="PF14493">
    <property type="entry name" value="HTH_40"/>
    <property type="match status" value="1"/>
</dbReference>
<dbReference type="EMBL" id="PCYI01000018">
    <property type="protein sequence ID" value="PIR44876.1"/>
    <property type="molecule type" value="Genomic_DNA"/>
</dbReference>
<dbReference type="Proteomes" id="UP000228767">
    <property type="component" value="Unassembled WGS sequence"/>
</dbReference>
<dbReference type="InterPro" id="IPR003593">
    <property type="entry name" value="AAA+_ATPase"/>
</dbReference>
<organism evidence="2 3">
    <name type="scientific">Candidatus Vogelbacteria bacterium CG10_big_fil_rev_8_21_14_0_10_51_16</name>
    <dbReference type="NCBI Taxonomy" id="1975045"/>
    <lineage>
        <taxon>Bacteria</taxon>
        <taxon>Candidatus Vogeliibacteriota</taxon>
    </lineage>
</organism>
<evidence type="ECO:0000313" key="2">
    <source>
        <dbReference type="EMBL" id="PIR44876.1"/>
    </source>
</evidence>
<gene>
    <name evidence="2" type="ORF">COV10_02535</name>
</gene>
<evidence type="ECO:0000259" key="1">
    <source>
        <dbReference type="SMART" id="SM00382"/>
    </source>
</evidence>
<dbReference type="PANTHER" id="PTHR47642">
    <property type="entry name" value="ATP-DEPENDENT DNA HELICASE"/>
    <property type="match status" value="1"/>
</dbReference>
<dbReference type="GO" id="GO:0000723">
    <property type="term" value="P:telomere maintenance"/>
    <property type="evidence" value="ECO:0007669"/>
    <property type="project" value="InterPro"/>
</dbReference>
<dbReference type="Gene3D" id="1.10.10.1390">
    <property type="entry name" value="ATP-dependent DNA helicase RecQ"/>
    <property type="match status" value="1"/>
</dbReference>
<dbReference type="Pfam" id="PF05970">
    <property type="entry name" value="PIF1"/>
    <property type="match status" value="1"/>
</dbReference>
<dbReference type="Pfam" id="PF21530">
    <property type="entry name" value="Pif1_2B_dom"/>
    <property type="match status" value="1"/>
</dbReference>
<dbReference type="Gene3D" id="3.40.50.300">
    <property type="entry name" value="P-loop containing nucleotide triphosphate hydrolases"/>
    <property type="match status" value="1"/>
</dbReference>
<dbReference type="SUPFAM" id="SSF52540">
    <property type="entry name" value="P-loop containing nucleoside triphosphate hydrolases"/>
    <property type="match status" value="2"/>
</dbReference>
<dbReference type="CDD" id="cd18809">
    <property type="entry name" value="SF1_C_RecD"/>
    <property type="match status" value="1"/>
</dbReference>
<accession>A0A2H0RER1</accession>
<dbReference type="InterPro" id="IPR027417">
    <property type="entry name" value="P-loop_NTPase"/>
</dbReference>
<proteinExistence type="predicted"/>
<dbReference type="InterPro" id="IPR010285">
    <property type="entry name" value="DNA_helicase_pif1-like_DEAD"/>
</dbReference>
<dbReference type="InterPro" id="IPR029491">
    <property type="entry name" value="Helicase_HTH"/>
</dbReference>
<dbReference type="InterPro" id="IPR049163">
    <property type="entry name" value="Pif1-like_2B_dom"/>
</dbReference>
<protein>
    <submittedName>
        <fullName evidence="2">AAA family ATPase</fullName>
    </submittedName>
</protein>
<dbReference type="CDD" id="cd18037">
    <property type="entry name" value="DEXSc_Pif1_like"/>
    <property type="match status" value="1"/>
</dbReference>
<feature type="domain" description="AAA+ ATPase" evidence="1">
    <location>
        <begin position="12"/>
        <end position="237"/>
    </location>
</feature>
<comment type="caution">
    <text evidence="2">The sequence shown here is derived from an EMBL/GenBank/DDBJ whole genome shotgun (WGS) entry which is preliminary data.</text>
</comment>
<dbReference type="Gene3D" id="2.30.30.940">
    <property type="match status" value="1"/>
</dbReference>
<dbReference type="AlphaFoldDB" id="A0A2H0RER1"/>
<dbReference type="PANTHER" id="PTHR47642:SF7">
    <property type="entry name" value="ATP-DEPENDENT DNA HELICASE PIF1"/>
    <property type="match status" value="1"/>
</dbReference>
<reference evidence="2 3" key="1">
    <citation type="submission" date="2017-09" db="EMBL/GenBank/DDBJ databases">
        <title>Depth-based differentiation of microbial function through sediment-hosted aquifers and enrichment of novel symbionts in the deep terrestrial subsurface.</title>
        <authorList>
            <person name="Probst A.J."/>
            <person name="Ladd B."/>
            <person name="Jarett J.K."/>
            <person name="Geller-Mcgrath D.E."/>
            <person name="Sieber C.M."/>
            <person name="Emerson J.B."/>
            <person name="Anantharaman K."/>
            <person name="Thomas B.C."/>
            <person name="Malmstrom R."/>
            <person name="Stieglmeier M."/>
            <person name="Klingl A."/>
            <person name="Woyke T."/>
            <person name="Ryan C.M."/>
            <person name="Banfield J.F."/>
        </authorList>
    </citation>
    <scope>NUCLEOTIDE SEQUENCE [LARGE SCALE GENOMIC DNA]</scope>
    <source>
        <strain evidence="2">CG10_big_fil_rev_8_21_14_0_10_51_16</strain>
    </source>
</reference>